<protein>
    <submittedName>
        <fullName evidence="2">Uncharacterized protein</fullName>
    </submittedName>
</protein>
<gene>
    <name evidence="2" type="ORF">PAL_GLEAN10003797</name>
</gene>
<dbReference type="InParanoid" id="L5L635"/>
<evidence type="ECO:0000256" key="1">
    <source>
        <dbReference type="SAM" id="MobiDB-lite"/>
    </source>
</evidence>
<feature type="compositionally biased region" description="Low complexity" evidence="1">
    <location>
        <begin position="30"/>
        <end position="40"/>
    </location>
</feature>
<sequence>MHVGVCFLKTSSGPALSNSTASDVLSLSWPPCGSDSSGSSRRPDSMGHELPCRTADGHRFRLPSGTYRLEDSGYTRRKQRRPRLVACSPGPLFPGPKFEAVLSLYVFISKGASTWRVLFKSTFSYPLGILL</sequence>
<dbReference type="Proteomes" id="UP000010552">
    <property type="component" value="Unassembled WGS sequence"/>
</dbReference>
<accession>L5L635</accession>
<evidence type="ECO:0000313" key="2">
    <source>
        <dbReference type="EMBL" id="ELK19097.1"/>
    </source>
</evidence>
<keyword evidence="3" id="KW-1185">Reference proteome</keyword>
<reference evidence="3" key="1">
    <citation type="journal article" date="2013" name="Science">
        <title>Comparative analysis of bat genomes provides insight into the evolution of flight and immunity.</title>
        <authorList>
            <person name="Zhang G."/>
            <person name="Cowled C."/>
            <person name="Shi Z."/>
            <person name="Huang Z."/>
            <person name="Bishop-Lilly K.A."/>
            <person name="Fang X."/>
            <person name="Wynne J.W."/>
            <person name="Xiong Z."/>
            <person name="Baker M.L."/>
            <person name="Zhao W."/>
            <person name="Tachedjian M."/>
            <person name="Zhu Y."/>
            <person name="Zhou P."/>
            <person name="Jiang X."/>
            <person name="Ng J."/>
            <person name="Yang L."/>
            <person name="Wu L."/>
            <person name="Xiao J."/>
            <person name="Feng Y."/>
            <person name="Chen Y."/>
            <person name="Sun X."/>
            <person name="Zhang Y."/>
            <person name="Marsh G.A."/>
            <person name="Crameri G."/>
            <person name="Broder C.C."/>
            <person name="Frey K.G."/>
            <person name="Wang L.F."/>
            <person name="Wang J."/>
        </authorList>
    </citation>
    <scope>NUCLEOTIDE SEQUENCE [LARGE SCALE GENOMIC DNA]</scope>
</reference>
<organism evidence="2 3">
    <name type="scientific">Pteropus alecto</name>
    <name type="common">Black flying fox</name>
    <dbReference type="NCBI Taxonomy" id="9402"/>
    <lineage>
        <taxon>Eukaryota</taxon>
        <taxon>Metazoa</taxon>
        <taxon>Chordata</taxon>
        <taxon>Craniata</taxon>
        <taxon>Vertebrata</taxon>
        <taxon>Euteleostomi</taxon>
        <taxon>Mammalia</taxon>
        <taxon>Eutheria</taxon>
        <taxon>Laurasiatheria</taxon>
        <taxon>Chiroptera</taxon>
        <taxon>Yinpterochiroptera</taxon>
        <taxon>Pteropodoidea</taxon>
        <taxon>Pteropodidae</taxon>
        <taxon>Pteropodinae</taxon>
        <taxon>Pteropus</taxon>
    </lineage>
</organism>
<dbReference type="AlphaFoldDB" id="L5L635"/>
<proteinExistence type="predicted"/>
<feature type="region of interest" description="Disordered" evidence="1">
    <location>
        <begin position="30"/>
        <end position="50"/>
    </location>
</feature>
<name>L5L635_PTEAL</name>
<feature type="compositionally biased region" description="Basic and acidic residues" evidence="1">
    <location>
        <begin position="41"/>
        <end position="50"/>
    </location>
</feature>
<dbReference type="EMBL" id="KB030271">
    <property type="protein sequence ID" value="ELK19097.1"/>
    <property type="molecule type" value="Genomic_DNA"/>
</dbReference>
<evidence type="ECO:0000313" key="3">
    <source>
        <dbReference type="Proteomes" id="UP000010552"/>
    </source>
</evidence>